<name>A0A0L6VR84_9BASI</name>
<organism evidence="1 2">
    <name type="scientific">Puccinia sorghi</name>
    <dbReference type="NCBI Taxonomy" id="27349"/>
    <lineage>
        <taxon>Eukaryota</taxon>
        <taxon>Fungi</taxon>
        <taxon>Dikarya</taxon>
        <taxon>Basidiomycota</taxon>
        <taxon>Pucciniomycotina</taxon>
        <taxon>Pucciniomycetes</taxon>
        <taxon>Pucciniales</taxon>
        <taxon>Pucciniaceae</taxon>
        <taxon>Puccinia</taxon>
    </lineage>
</organism>
<evidence type="ECO:0000313" key="2">
    <source>
        <dbReference type="Proteomes" id="UP000037035"/>
    </source>
</evidence>
<proteinExistence type="predicted"/>
<reference evidence="1 2" key="1">
    <citation type="submission" date="2015-08" db="EMBL/GenBank/DDBJ databases">
        <title>Next Generation Sequencing and Analysis of the Genome of Puccinia sorghi L Schw, the Causal Agent of Maize Common Rust.</title>
        <authorList>
            <person name="Rochi L."/>
            <person name="Burguener G."/>
            <person name="Darino M."/>
            <person name="Turjanski A."/>
            <person name="Kreff E."/>
            <person name="Dieguez M.J."/>
            <person name="Sacco F."/>
        </authorList>
    </citation>
    <scope>NUCLEOTIDE SEQUENCE [LARGE SCALE GENOMIC DNA]</scope>
    <source>
        <strain evidence="1 2">RO10H11247</strain>
    </source>
</reference>
<dbReference type="STRING" id="27349.A0A0L6VR84"/>
<dbReference type="OrthoDB" id="2496844at2759"/>
<sequence>MVLFAGLEPNLKEDANSLTCHLSFTISNLPTYPKNMMMPHPSNLLCESQPNKLPVTWLKKTLNINFSGFNGIMECAWKATAYSHLTPPCNTPSKSLHTRMGISCQLPKKTQAALEKIKQNVYAKDPNKSHWGIRDMNKIISESASYKKIV</sequence>
<protein>
    <submittedName>
        <fullName evidence="1">Uncharacterized protein</fullName>
    </submittedName>
</protein>
<dbReference type="EMBL" id="LAVV01001927">
    <property type="protein sequence ID" value="KNZ63204.1"/>
    <property type="molecule type" value="Genomic_DNA"/>
</dbReference>
<gene>
    <name evidence="1" type="ORF">VP01_11735g1</name>
</gene>
<accession>A0A0L6VR84</accession>
<dbReference type="AlphaFoldDB" id="A0A0L6VR84"/>
<dbReference type="VEuPathDB" id="FungiDB:VP01_11735g1"/>
<comment type="caution">
    <text evidence="1">The sequence shown here is derived from an EMBL/GenBank/DDBJ whole genome shotgun (WGS) entry which is preliminary data.</text>
</comment>
<keyword evidence="2" id="KW-1185">Reference proteome</keyword>
<dbReference type="Proteomes" id="UP000037035">
    <property type="component" value="Unassembled WGS sequence"/>
</dbReference>
<evidence type="ECO:0000313" key="1">
    <source>
        <dbReference type="EMBL" id="KNZ63204.1"/>
    </source>
</evidence>